<reference evidence="1" key="1">
    <citation type="submission" date="2024-07" db="EMBL/GenBank/DDBJ databases">
        <title>A survey of Mimosa microsymbionts across Brazilian biomes reveals a high diversity of Paraburkholderia nodulating endemic species, but also that Cupriavidus is common as a symbiont of widespread species.</title>
        <authorList>
            <person name="Rouws L."/>
            <person name="Barauna A."/>
            <person name="Beukes C."/>
            <person name="Rouws J.R.C."/>
            <person name="De Faria S.M."/>
            <person name="Gross E."/>
            <person name="Bueno Dos Reis Junior F."/>
            <person name="Simon M.F."/>
            <person name="Maluk M."/>
            <person name="Odee D.W."/>
            <person name="Kenicer G."/>
            <person name="Young J.P.W."/>
            <person name="Reis V.M."/>
            <person name="Zilli J."/>
            <person name="James E.K."/>
        </authorList>
    </citation>
    <scope>NUCLEOTIDE SEQUENCE</scope>
    <source>
        <strain evidence="1">EG181B</strain>
    </source>
</reference>
<name>A0ACC6UCV7_9BURK</name>
<gene>
    <name evidence="1" type="ORF">AB4Y32_37675</name>
</gene>
<dbReference type="Proteomes" id="UP001558850">
    <property type="component" value="Unassembled WGS sequence"/>
</dbReference>
<evidence type="ECO:0000313" key="1">
    <source>
        <dbReference type="EMBL" id="MEX3937399.1"/>
    </source>
</evidence>
<organism evidence="1 2">
    <name type="scientific">Paraburkholderia phymatum</name>
    <dbReference type="NCBI Taxonomy" id="148447"/>
    <lineage>
        <taxon>Bacteria</taxon>
        <taxon>Pseudomonadati</taxon>
        <taxon>Pseudomonadota</taxon>
        <taxon>Betaproteobacteria</taxon>
        <taxon>Burkholderiales</taxon>
        <taxon>Burkholderiaceae</taxon>
        <taxon>Paraburkholderia</taxon>
    </lineage>
</organism>
<evidence type="ECO:0000313" key="2">
    <source>
        <dbReference type="Proteomes" id="UP001558850"/>
    </source>
</evidence>
<keyword evidence="2" id="KW-1185">Reference proteome</keyword>
<proteinExistence type="predicted"/>
<dbReference type="EMBL" id="JBFRCH010000051">
    <property type="protein sequence ID" value="MEX3937399.1"/>
    <property type="molecule type" value="Genomic_DNA"/>
</dbReference>
<protein>
    <submittedName>
        <fullName evidence="1">Uncharacterized protein</fullName>
    </submittedName>
</protein>
<sequence>MIDLVRRAANAYRNLLECLLRVGGSIAASPHQAIDFFRILKPPLVRSEDYCPKAIRQNRVLISH</sequence>
<comment type="caution">
    <text evidence="1">The sequence shown here is derived from an EMBL/GenBank/DDBJ whole genome shotgun (WGS) entry which is preliminary data.</text>
</comment>
<accession>A0ACC6UCV7</accession>